<evidence type="ECO:0000259" key="9">
    <source>
        <dbReference type="Pfam" id="PF02223"/>
    </source>
</evidence>
<dbReference type="PANTHER" id="PTHR10344">
    <property type="entry name" value="THYMIDYLATE KINASE"/>
    <property type="match status" value="1"/>
</dbReference>
<evidence type="ECO:0000256" key="2">
    <source>
        <dbReference type="ARBA" id="ARBA00022679"/>
    </source>
</evidence>
<dbReference type="Gene3D" id="3.40.50.300">
    <property type="entry name" value="P-loop containing nucleotide triphosphate hydrolases"/>
    <property type="match status" value="1"/>
</dbReference>
<dbReference type="GO" id="GO:0006227">
    <property type="term" value="P:dUDP biosynthetic process"/>
    <property type="evidence" value="ECO:0007669"/>
    <property type="project" value="TreeGrafter"/>
</dbReference>
<dbReference type="GO" id="GO:0005737">
    <property type="term" value="C:cytoplasm"/>
    <property type="evidence" value="ECO:0007669"/>
    <property type="project" value="TreeGrafter"/>
</dbReference>
<evidence type="ECO:0000256" key="4">
    <source>
        <dbReference type="ARBA" id="ARBA00022741"/>
    </source>
</evidence>
<dbReference type="AlphaFoldDB" id="I3INA8"/>
<keyword evidence="3 7" id="KW-0545">Nucleotide biosynthesis</keyword>
<evidence type="ECO:0000256" key="1">
    <source>
        <dbReference type="ARBA" id="ARBA00009776"/>
    </source>
</evidence>
<organism evidence="10 11">
    <name type="scientific">Candidatus Jettenia caeni</name>
    <dbReference type="NCBI Taxonomy" id="247490"/>
    <lineage>
        <taxon>Bacteria</taxon>
        <taxon>Pseudomonadati</taxon>
        <taxon>Planctomycetota</taxon>
        <taxon>Candidatus Brocadiia</taxon>
        <taxon>Candidatus Brocadiales</taxon>
        <taxon>Candidatus Brocadiaceae</taxon>
        <taxon>Candidatus Jettenia</taxon>
    </lineage>
</organism>
<dbReference type="PANTHER" id="PTHR10344:SF1">
    <property type="entry name" value="THYMIDYLATE KINASE"/>
    <property type="match status" value="1"/>
</dbReference>
<comment type="caution">
    <text evidence="10">The sequence shown here is derived from an EMBL/GenBank/DDBJ whole genome shotgun (WGS) entry which is preliminary data.</text>
</comment>
<dbReference type="EMBL" id="BAFH01000003">
    <property type="protein sequence ID" value="GAB63203.1"/>
    <property type="molecule type" value="Genomic_DNA"/>
</dbReference>
<dbReference type="GO" id="GO:0004798">
    <property type="term" value="F:dTMP kinase activity"/>
    <property type="evidence" value="ECO:0007669"/>
    <property type="project" value="UniProtKB-UniRule"/>
</dbReference>
<dbReference type="InterPro" id="IPR018094">
    <property type="entry name" value="Thymidylate_kinase"/>
</dbReference>
<dbReference type="HAMAP" id="MF_00165">
    <property type="entry name" value="Thymidylate_kinase"/>
    <property type="match status" value="1"/>
</dbReference>
<name>I3INA8_9BACT</name>
<evidence type="ECO:0000256" key="5">
    <source>
        <dbReference type="ARBA" id="ARBA00022777"/>
    </source>
</evidence>
<keyword evidence="4 7" id="KW-0547">Nucleotide-binding</keyword>
<dbReference type="EC" id="2.7.4.9" evidence="7"/>
<keyword evidence="11" id="KW-1185">Reference proteome</keyword>
<dbReference type="Pfam" id="PF02223">
    <property type="entry name" value="Thymidylate_kin"/>
    <property type="match status" value="1"/>
</dbReference>
<dbReference type="eggNOG" id="COG0125">
    <property type="taxonomic scope" value="Bacteria"/>
</dbReference>
<keyword evidence="6 7" id="KW-0067">ATP-binding</keyword>
<dbReference type="InterPro" id="IPR027417">
    <property type="entry name" value="P-loop_NTPase"/>
</dbReference>
<dbReference type="GO" id="GO:0006233">
    <property type="term" value="P:dTDP biosynthetic process"/>
    <property type="evidence" value="ECO:0007669"/>
    <property type="project" value="InterPro"/>
</dbReference>
<gene>
    <name evidence="7" type="primary">tmk</name>
    <name evidence="10" type="ORF">KSU1_C1607</name>
</gene>
<comment type="similarity">
    <text evidence="1 7">Belongs to the thymidylate kinase family.</text>
</comment>
<dbReference type="CDD" id="cd01672">
    <property type="entry name" value="TMPK"/>
    <property type="match status" value="1"/>
</dbReference>
<dbReference type="Proteomes" id="UP000002985">
    <property type="component" value="Unassembled WGS sequence"/>
</dbReference>
<sequence>MARQSLFICFIGIDGSGKSSQAQLLQKHLNASGIAAVYTWSRWEPYLLKPFIRRFKGLRTTPEAMASNIPNLQKKKRRLLRNPIVLWLWLNIALFDYYFQAKRRVFGLMNKNTIVICDRYLFDFMVDQAVNMGKKAEGLKHIFRLVLTRLFPLPDLLFILDVEPEKGYQRKQDGTRLEYLMERHELYRYYRHLPNATLIDANNSFDMVAHQITKRTMTFLKEQGIING</sequence>
<feature type="domain" description="Thymidylate kinase-like" evidence="9">
    <location>
        <begin position="108"/>
        <end position="212"/>
    </location>
</feature>
<evidence type="ECO:0000256" key="6">
    <source>
        <dbReference type="ARBA" id="ARBA00022840"/>
    </source>
</evidence>
<evidence type="ECO:0000256" key="3">
    <source>
        <dbReference type="ARBA" id="ARBA00022727"/>
    </source>
</evidence>
<evidence type="ECO:0000313" key="11">
    <source>
        <dbReference type="Proteomes" id="UP000002985"/>
    </source>
</evidence>
<keyword evidence="8" id="KW-0472">Membrane</keyword>
<keyword evidence="8" id="KW-1133">Transmembrane helix</keyword>
<comment type="function">
    <text evidence="7">Phosphorylation of dTMP to form dTDP in both de novo and salvage pathways of dTTP synthesis.</text>
</comment>
<evidence type="ECO:0000256" key="7">
    <source>
        <dbReference type="HAMAP-Rule" id="MF_00165"/>
    </source>
</evidence>
<feature type="transmembrane region" description="Helical" evidence="8">
    <location>
        <begin position="79"/>
        <end position="99"/>
    </location>
</feature>
<proteinExistence type="inferred from homology"/>
<keyword evidence="8" id="KW-0812">Transmembrane</keyword>
<reference evidence="10 11" key="1">
    <citation type="journal article" date="2012" name="FEBS Lett.">
        <title>Anammox organism KSU-1 expresses a NirK-type copper-containing nitrite reductase instead of a NirS-type with cytochrome cd1.</title>
        <authorList>
            <person name="Hira D."/>
            <person name="Toh H."/>
            <person name="Migita C.T."/>
            <person name="Okubo H."/>
            <person name="Nishiyama T."/>
            <person name="Hattori M."/>
            <person name="Furukawa K."/>
            <person name="Fujii T."/>
        </authorList>
    </citation>
    <scope>NUCLEOTIDE SEQUENCE [LARGE SCALE GENOMIC DNA]</scope>
</reference>
<keyword evidence="2 7" id="KW-0808">Transferase</keyword>
<dbReference type="InterPro" id="IPR039430">
    <property type="entry name" value="Thymidylate_kin-like_dom"/>
</dbReference>
<evidence type="ECO:0000313" key="10">
    <source>
        <dbReference type="EMBL" id="GAB63203.1"/>
    </source>
</evidence>
<evidence type="ECO:0000256" key="8">
    <source>
        <dbReference type="SAM" id="Phobius"/>
    </source>
</evidence>
<protein>
    <recommendedName>
        <fullName evidence="7">Thymidylate kinase</fullName>
        <ecNumber evidence="7">2.7.4.9</ecNumber>
    </recommendedName>
    <alternativeName>
        <fullName evidence="7">dTMP kinase</fullName>
    </alternativeName>
</protein>
<keyword evidence="5 7" id="KW-0418">Kinase</keyword>
<dbReference type="SUPFAM" id="SSF52540">
    <property type="entry name" value="P-loop containing nucleoside triphosphate hydrolases"/>
    <property type="match status" value="1"/>
</dbReference>
<comment type="catalytic activity">
    <reaction evidence="7">
        <text>dTMP + ATP = dTDP + ADP</text>
        <dbReference type="Rhea" id="RHEA:13517"/>
        <dbReference type="ChEBI" id="CHEBI:30616"/>
        <dbReference type="ChEBI" id="CHEBI:58369"/>
        <dbReference type="ChEBI" id="CHEBI:63528"/>
        <dbReference type="ChEBI" id="CHEBI:456216"/>
        <dbReference type="EC" id="2.7.4.9"/>
    </reaction>
</comment>
<feature type="binding site" evidence="7">
    <location>
        <begin position="12"/>
        <end position="19"/>
    </location>
    <ligand>
        <name>ATP</name>
        <dbReference type="ChEBI" id="CHEBI:30616"/>
    </ligand>
</feature>
<dbReference type="GO" id="GO:0006235">
    <property type="term" value="P:dTTP biosynthetic process"/>
    <property type="evidence" value="ECO:0007669"/>
    <property type="project" value="UniProtKB-UniRule"/>
</dbReference>
<accession>I3INA8</accession>
<dbReference type="STRING" id="247490.KSU1_C1607"/>
<dbReference type="GO" id="GO:0005524">
    <property type="term" value="F:ATP binding"/>
    <property type="evidence" value="ECO:0007669"/>
    <property type="project" value="UniProtKB-UniRule"/>
</dbReference>
<dbReference type="OrthoDB" id="9774907at2"/>